<gene>
    <name evidence="7" type="primary">nadE</name>
    <name evidence="11" type="ORF">DXD95_08725</name>
</gene>
<feature type="binding site" evidence="7">
    <location>
        <begin position="491"/>
        <end position="494"/>
    </location>
    <ligand>
        <name>deamido-NAD(+)</name>
        <dbReference type="ChEBI" id="CHEBI:58437"/>
        <note>ligand shared between two neighboring subunits</note>
    </ligand>
</feature>
<dbReference type="PIRSF" id="PIRSF006630">
    <property type="entry name" value="NADS_GAT"/>
    <property type="match status" value="1"/>
</dbReference>
<name>A0A3E4EA11_9FIRM</name>
<dbReference type="EC" id="6.3.5.1" evidence="7 8"/>
<dbReference type="GO" id="GO:0004359">
    <property type="term" value="F:glutaminase activity"/>
    <property type="evidence" value="ECO:0007669"/>
    <property type="project" value="InterPro"/>
</dbReference>
<evidence type="ECO:0000256" key="4">
    <source>
        <dbReference type="ARBA" id="ARBA00022741"/>
    </source>
</evidence>
<dbReference type="PROSITE" id="PS50263">
    <property type="entry name" value="CN_HYDROLASE"/>
    <property type="match status" value="1"/>
</dbReference>
<organism evidence="11 12">
    <name type="scientific">Agathobacter rectalis</name>
    <dbReference type="NCBI Taxonomy" id="39491"/>
    <lineage>
        <taxon>Bacteria</taxon>
        <taxon>Bacillati</taxon>
        <taxon>Bacillota</taxon>
        <taxon>Clostridia</taxon>
        <taxon>Lachnospirales</taxon>
        <taxon>Lachnospiraceae</taxon>
        <taxon>Agathobacter</taxon>
    </lineage>
</organism>
<feature type="binding site" evidence="7">
    <location>
        <position position="481"/>
    </location>
    <ligand>
        <name>ATP</name>
        <dbReference type="ChEBI" id="CHEBI:30616"/>
    </ligand>
</feature>
<dbReference type="EMBL" id="QSOB01000011">
    <property type="protein sequence ID" value="RGI67564.1"/>
    <property type="molecule type" value="Genomic_DNA"/>
</dbReference>
<dbReference type="GO" id="GO:0003952">
    <property type="term" value="F:NAD+ synthase (glutamine-hydrolyzing) activity"/>
    <property type="evidence" value="ECO:0007669"/>
    <property type="project" value="UniProtKB-UniRule"/>
</dbReference>
<keyword evidence="5 7" id="KW-0067">ATP-binding</keyword>
<feature type="active site" description="For glutaminase activity" evidence="7">
    <location>
        <position position="116"/>
    </location>
</feature>
<dbReference type="NCBIfam" id="TIGR00552">
    <property type="entry name" value="nadE"/>
    <property type="match status" value="1"/>
</dbReference>
<feature type="binding site" evidence="7">
    <location>
        <position position="457"/>
    </location>
    <ligand>
        <name>deamido-NAD(+)</name>
        <dbReference type="ChEBI" id="CHEBI:58437"/>
        <note>ligand shared between two neighboring subunits</note>
    </ligand>
</feature>
<evidence type="ECO:0000256" key="8">
    <source>
        <dbReference type="PIRNR" id="PIRNR006630"/>
    </source>
</evidence>
<dbReference type="NCBIfam" id="NF002730">
    <property type="entry name" value="PRK02628.1"/>
    <property type="match status" value="1"/>
</dbReference>
<dbReference type="Gene3D" id="3.60.110.10">
    <property type="entry name" value="Carbon-nitrogen hydrolase"/>
    <property type="match status" value="1"/>
</dbReference>
<sequence length="650" mass="72182">MNTGFYRVAASSPEIYLGDCVNNADNIIHIAESLAKKDVQLVVFPELCITGYSCADMFLRKELLAQAQQELDRIKTALQDLSILVCVGLPIEDEAGRLFNCAAYVHSGEIVGIVPKTYIPNYGEFYEKRWFTSADKRLSDEITLNYVANRPTVPFSPNIIIKDLRGAIVGTEICEDLWVSAPPSGELCKAGANIIINPSASNDVIGKREYRRSLVAMQSGRCRAGYVYASSGAGESSTDLVFSGHCIIADNGRIAGETSDYSKRMNKKVSEDDVMSSGFVISEIDIDRCMNDRHRYNSDSWADVPDVIKVILNGENRMKDYQIWPKKVNPYPFVPSDKNNRKNRCMEILSLQAKGLEQRLISTGIKKVVLGISGGLDSTLALLVCCDAFDALGISRKNIYGITMPGFGTTSTTKTIADRLMEEFGVTAVEVNIEAACRQHMKDIGHPDDVFDVTYENIQARERTQVLFDYANMVGGLVIGTGDMSELALGWCTYNGDHMSNYAVNCSVPKTLVKYIVQAYASECASTDEMKNVLCEIADLPISPELLPPDKDGNIAQKTEESIGKYDLHDFFLYHFLRNGESRERILKLAEIAFANVSKGEIEKTLETFFTRFRQQQFKRSCIPDGPKVGTVSLSPRGDLRMPSDMVELY</sequence>
<dbReference type="InterPro" id="IPR022310">
    <property type="entry name" value="NAD/GMP_synthase"/>
</dbReference>
<dbReference type="InterPro" id="IPR014445">
    <property type="entry name" value="Gln-dep_NAD_synthase"/>
</dbReference>
<comment type="function">
    <text evidence="7">Catalyzes the ATP-dependent amidation of deamido-NAD to form NAD. Uses L-glutamine as a nitrogen source.</text>
</comment>
<feature type="binding site" evidence="7">
    <location>
        <position position="619"/>
    </location>
    <ligand>
        <name>deamido-NAD(+)</name>
        <dbReference type="ChEBI" id="CHEBI:58437"/>
        <note>ligand shared between two neighboring subunits</note>
    </ligand>
</feature>
<feature type="binding site" evidence="7">
    <location>
        <position position="122"/>
    </location>
    <ligand>
        <name>L-glutamine</name>
        <dbReference type="ChEBI" id="CHEBI:58359"/>
    </ligand>
</feature>
<dbReference type="InterPro" id="IPR036526">
    <property type="entry name" value="C-N_Hydrolase_sf"/>
</dbReference>
<dbReference type="InterPro" id="IPR041856">
    <property type="entry name" value="NAD+_synth_C"/>
</dbReference>
<dbReference type="GO" id="GO:0008795">
    <property type="term" value="F:NAD+ synthase activity"/>
    <property type="evidence" value="ECO:0007669"/>
    <property type="project" value="UniProtKB-UniRule"/>
</dbReference>
<comment type="similarity">
    <text evidence="9">Belongs to the NAD synthetase family.</text>
</comment>
<dbReference type="PANTHER" id="PTHR23090:SF9">
    <property type="entry name" value="GLUTAMINE-DEPENDENT NAD(+) SYNTHETASE"/>
    <property type="match status" value="1"/>
</dbReference>
<feature type="binding site" evidence="7">
    <location>
        <position position="486"/>
    </location>
    <ligand>
        <name>deamido-NAD(+)</name>
        <dbReference type="ChEBI" id="CHEBI:58437"/>
        <note>ligand shared between two neighboring subunits</note>
    </ligand>
</feature>
<evidence type="ECO:0000313" key="12">
    <source>
        <dbReference type="Proteomes" id="UP000260642"/>
    </source>
</evidence>
<reference evidence="11 12" key="1">
    <citation type="submission" date="2018-08" db="EMBL/GenBank/DDBJ databases">
        <title>A genome reference for cultivated species of the human gut microbiota.</title>
        <authorList>
            <person name="Zou Y."/>
            <person name="Xue W."/>
            <person name="Luo G."/>
        </authorList>
    </citation>
    <scope>NUCLEOTIDE SEQUENCE [LARGE SCALE GENOMIC DNA]</scope>
    <source>
        <strain evidence="11 12">TM10-3</strain>
    </source>
</reference>
<dbReference type="Proteomes" id="UP000260642">
    <property type="component" value="Unassembled WGS sequence"/>
</dbReference>
<evidence type="ECO:0000256" key="9">
    <source>
        <dbReference type="RuleBase" id="RU003811"/>
    </source>
</evidence>
<dbReference type="Gene3D" id="1.10.10.1140">
    <property type="entry name" value="Glutamine-dependent NAD+ synthetase, C-terminal domain"/>
    <property type="match status" value="1"/>
</dbReference>
<dbReference type="Gene3D" id="3.40.50.620">
    <property type="entry name" value="HUPs"/>
    <property type="match status" value="1"/>
</dbReference>
<feature type="active site" description="Proton acceptor; for glutaminase activity" evidence="7">
    <location>
        <position position="46"/>
    </location>
</feature>
<feature type="binding site" evidence="7">
    <location>
        <begin position="371"/>
        <end position="378"/>
    </location>
    <ligand>
        <name>ATP</name>
        <dbReference type="ChEBI" id="CHEBI:30616"/>
    </ligand>
</feature>
<dbReference type="PANTHER" id="PTHR23090">
    <property type="entry name" value="NH 3 /GLUTAMINE-DEPENDENT NAD + SYNTHETASE"/>
    <property type="match status" value="1"/>
</dbReference>
<keyword evidence="4 7" id="KW-0547">Nucleotide-binding</keyword>
<keyword evidence="3 7" id="KW-0436">Ligase</keyword>
<dbReference type="UniPathway" id="UPA00253">
    <property type="reaction ID" value="UER00334"/>
</dbReference>
<evidence type="ECO:0000313" key="11">
    <source>
        <dbReference type="EMBL" id="RGI67564.1"/>
    </source>
</evidence>
<comment type="pathway">
    <text evidence="1 7 8">Cofactor biosynthesis; NAD(+) biosynthesis; NAD(+) from deamido-NAD(+) (L-Gln route): step 1/1.</text>
</comment>
<evidence type="ECO:0000256" key="2">
    <source>
        <dbReference type="ARBA" id="ARBA00007145"/>
    </source>
</evidence>
<dbReference type="GO" id="GO:0009435">
    <property type="term" value="P:NAD+ biosynthetic process"/>
    <property type="evidence" value="ECO:0007669"/>
    <property type="project" value="UniProtKB-UniRule"/>
</dbReference>
<evidence type="ECO:0000256" key="7">
    <source>
        <dbReference type="HAMAP-Rule" id="MF_02090"/>
    </source>
</evidence>
<dbReference type="AlphaFoldDB" id="A0A3E4EA11"/>
<dbReference type="Pfam" id="PF00795">
    <property type="entry name" value="CN_hydrolase"/>
    <property type="match status" value="1"/>
</dbReference>
<dbReference type="Pfam" id="PF02540">
    <property type="entry name" value="NAD_synthase"/>
    <property type="match status" value="1"/>
</dbReference>
<feature type="domain" description="CN hydrolase" evidence="10">
    <location>
        <begin position="6"/>
        <end position="286"/>
    </location>
</feature>
<comment type="caution">
    <text evidence="11">The sequence shown here is derived from an EMBL/GenBank/DDBJ whole genome shotgun (WGS) entry which is preliminary data.</text>
</comment>
<dbReference type="CDD" id="cd07570">
    <property type="entry name" value="GAT_Gln-NAD-synth"/>
    <property type="match status" value="1"/>
</dbReference>
<dbReference type="SUPFAM" id="SSF52402">
    <property type="entry name" value="Adenine nucleotide alpha hydrolases-like"/>
    <property type="match status" value="1"/>
</dbReference>
<dbReference type="InterPro" id="IPR014729">
    <property type="entry name" value="Rossmann-like_a/b/a_fold"/>
</dbReference>
<evidence type="ECO:0000259" key="10">
    <source>
        <dbReference type="PROSITE" id="PS50263"/>
    </source>
</evidence>
<feature type="active site" description="Nucleophile; for glutaminase activity" evidence="7">
    <location>
        <position position="174"/>
    </location>
</feature>
<dbReference type="GO" id="GO:0005524">
    <property type="term" value="F:ATP binding"/>
    <property type="evidence" value="ECO:0007669"/>
    <property type="project" value="UniProtKB-UniRule"/>
</dbReference>
<dbReference type="InterPro" id="IPR003010">
    <property type="entry name" value="C-N_Hydrolase"/>
</dbReference>
<dbReference type="GO" id="GO:0005737">
    <property type="term" value="C:cytoplasm"/>
    <property type="evidence" value="ECO:0007669"/>
    <property type="project" value="InterPro"/>
</dbReference>
<comment type="catalytic activity">
    <reaction evidence="7 8">
        <text>deamido-NAD(+) + L-glutamine + ATP + H2O = L-glutamate + AMP + diphosphate + NAD(+) + H(+)</text>
        <dbReference type="Rhea" id="RHEA:24384"/>
        <dbReference type="ChEBI" id="CHEBI:15377"/>
        <dbReference type="ChEBI" id="CHEBI:15378"/>
        <dbReference type="ChEBI" id="CHEBI:29985"/>
        <dbReference type="ChEBI" id="CHEBI:30616"/>
        <dbReference type="ChEBI" id="CHEBI:33019"/>
        <dbReference type="ChEBI" id="CHEBI:57540"/>
        <dbReference type="ChEBI" id="CHEBI:58359"/>
        <dbReference type="ChEBI" id="CHEBI:58437"/>
        <dbReference type="ChEBI" id="CHEBI:456215"/>
        <dbReference type="EC" id="6.3.5.1"/>
    </reaction>
</comment>
<dbReference type="HAMAP" id="MF_02090">
    <property type="entry name" value="NadE_glutamine_dep"/>
    <property type="match status" value="1"/>
</dbReference>
<dbReference type="InterPro" id="IPR003694">
    <property type="entry name" value="NAD_synthase"/>
</dbReference>
<protein>
    <recommendedName>
        <fullName evidence="7 8">Glutamine-dependent NAD(+) synthetase</fullName>
        <ecNumber evidence="7 8">6.3.5.1</ecNumber>
    </recommendedName>
    <alternativeName>
        <fullName evidence="7 8">NAD(+) synthase [glutamine-hydrolyzing]</fullName>
    </alternativeName>
</protein>
<dbReference type="SUPFAM" id="SSF56317">
    <property type="entry name" value="Carbon-nitrogen hydrolase"/>
    <property type="match status" value="1"/>
</dbReference>
<accession>A0A3E4EA11</accession>
<dbReference type="CDD" id="cd00553">
    <property type="entry name" value="NAD_synthase"/>
    <property type="match status" value="1"/>
</dbReference>
<comment type="similarity">
    <text evidence="2 7 8">In the C-terminal section; belongs to the NAD synthetase family.</text>
</comment>
<evidence type="ECO:0000256" key="1">
    <source>
        <dbReference type="ARBA" id="ARBA00005188"/>
    </source>
</evidence>
<feature type="binding site" evidence="7">
    <location>
        <position position="207"/>
    </location>
    <ligand>
        <name>L-glutamine</name>
        <dbReference type="ChEBI" id="CHEBI:58359"/>
    </ligand>
</feature>
<feature type="binding site" evidence="7">
    <location>
        <position position="201"/>
    </location>
    <ligand>
        <name>L-glutamine</name>
        <dbReference type="ChEBI" id="CHEBI:58359"/>
    </ligand>
</feature>
<evidence type="ECO:0000256" key="3">
    <source>
        <dbReference type="ARBA" id="ARBA00022598"/>
    </source>
</evidence>
<evidence type="ECO:0000256" key="6">
    <source>
        <dbReference type="ARBA" id="ARBA00023027"/>
    </source>
</evidence>
<evidence type="ECO:0000256" key="5">
    <source>
        <dbReference type="ARBA" id="ARBA00022840"/>
    </source>
</evidence>
<dbReference type="RefSeq" id="WP_117482537.1">
    <property type="nucleotide sequence ID" value="NZ_QSOB01000011.1"/>
</dbReference>
<keyword evidence="6 7" id="KW-0520">NAD</keyword>
<proteinExistence type="inferred from homology"/>